<dbReference type="InterPro" id="IPR000651">
    <property type="entry name" value="Ras-like_Gua-exchang_fac_N"/>
</dbReference>
<evidence type="ECO:0000313" key="3">
    <source>
        <dbReference type="EMBL" id="EPB90278.1"/>
    </source>
</evidence>
<dbReference type="STRING" id="1220926.S2K4K2"/>
<dbReference type="Gene3D" id="1.20.870.10">
    <property type="entry name" value="Son of sevenless (SoS) protein Chain: S domain 1"/>
    <property type="match status" value="1"/>
</dbReference>
<dbReference type="OrthoDB" id="546434at2759"/>
<dbReference type="GO" id="GO:0003924">
    <property type="term" value="F:GTPase activity"/>
    <property type="evidence" value="ECO:0007669"/>
    <property type="project" value="InterPro"/>
</dbReference>
<reference evidence="4" key="1">
    <citation type="submission" date="2013-05" db="EMBL/GenBank/DDBJ databases">
        <title>The Genome sequence of Mucor circinelloides f. circinelloides 1006PhL.</title>
        <authorList>
            <consortium name="The Broad Institute Genomics Platform"/>
            <person name="Cuomo C."/>
            <person name="Earl A."/>
            <person name="Findley K."/>
            <person name="Lee S.C."/>
            <person name="Walker B."/>
            <person name="Young S."/>
            <person name="Zeng Q."/>
            <person name="Gargeya S."/>
            <person name="Fitzgerald M."/>
            <person name="Haas B."/>
            <person name="Abouelleil A."/>
            <person name="Allen A.W."/>
            <person name="Alvarado L."/>
            <person name="Arachchi H.M."/>
            <person name="Berlin A.M."/>
            <person name="Chapman S.B."/>
            <person name="Gainer-Dewar J."/>
            <person name="Goldberg J."/>
            <person name="Griggs A."/>
            <person name="Gujja S."/>
            <person name="Hansen M."/>
            <person name="Howarth C."/>
            <person name="Imamovic A."/>
            <person name="Ireland A."/>
            <person name="Larimer J."/>
            <person name="McCowan C."/>
            <person name="Murphy C."/>
            <person name="Pearson M."/>
            <person name="Poon T.W."/>
            <person name="Priest M."/>
            <person name="Roberts A."/>
            <person name="Saif S."/>
            <person name="Shea T."/>
            <person name="Sisk P."/>
            <person name="Sykes S."/>
            <person name="Wortman J."/>
            <person name="Nusbaum C."/>
            <person name="Birren B."/>
        </authorList>
    </citation>
    <scope>NUCLEOTIDE SEQUENCE [LARGE SCALE GENOMIC DNA]</scope>
    <source>
        <strain evidence="4">1006PhL</strain>
    </source>
</reference>
<name>S2K4K2_MUCC1</name>
<dbReference type="SUPFAM" id="SSF48366">
    <property type="entry name" value="Ras GEF"/>
    <property type="match status" value="1"/>
</dbReference>
<dbReference type="EMBL" id="KE123923">
    <property type="protein sequence ID" value="EPB90278.1"/>
    <property type="molecule type" value="Genomic_DNA"/>
</dbReference>
<dbReference type="InterPro" id="IPR023578">
    <property type="entry name" value="Ras_GEF_dom_sf"/>
</dbReference>
<dbReference type="SUPFAM" id="SSF52540">
    <property type="entry name" value="P-loop containing nucleoside triphosphate hydrolases"/>
    <property type="match status" value="1"/>
</dbReference>
<keyword evidence="1" id="KW-0344">Guanine-nucleotide releasing factor</keyword>
<dbReference type="GO" id="GO:0005085">
    <property type="term" value="F:guanyl-nucleotide exchange factor activity"/>
    <property type="evidence" value="ECO:0007669"/>
    <property type="project" value="UniProtKB-KW"/>
</dbReference>
<dbReference type="Pfam" id="PF00618">
    <property type="entry name" value="RasGEF_N"/>
    <property type="match status" value="1"/>
</dbReference>
<accession>S2K4K2</accession>
<dbReference type="Proteomes" id="UP000014254">
    <property type="component" value="Unassembled WGS sequence"/>
</dbReference>
<dbReference type="InterPro" id="IPR001806">
    <property type="entry name" value="Small_GTPase"/>
</dbReference>
<dbReference type="GO" id="GO:0005525">
    <property type="term" value="F:GTP binding"/>
    <property type="evidence" value="ECO:0007669"/>
    <property type="project" value="InterPro"/>
</dbReference>
<organism evidence="3 4">
    <name type="scientific">Mucor circinelloides f. circinelloides (strain 1006PhL)</name>
    <name type="common">Mucormycosis agent</name>
    <name type="synonym">Calyptromyces circinelloides</name>
    <dbReference type="NCBI Taxonomy" id="1220926"/>
    <lineage>
        <taxon>Eukaryota</taxon>
        <taxon>Fungi</taxon>
        <taxon>Fungi incertae sedis</taxon>
        <taxon>Mucoromycota</taxon>
        <taxon>Mucoromycotina</taxon>
        <taxon>Mucoromycetes</taxon>
        <taxon>Mucorales</taxon>
        <taxon>Mucorineae</taxon>
        <taxon>Mucoraceae</taxon>
        <taxon>Mucor</taxon>
    </lineage>
</organism>
<dbReference type="PROSITE" id="PS50212">
    <property type="entry name" value="RASGEF_NTER"/>
    <property type="match status" value="1"/>
</dbReference>
<evidence type="ECO:0000313" key="4">
    <source>
        <dbReference type="Proteomes" id="UP000014254"/>
    </source>
</evidence>
<keyword evidence="4" id="KW-1185">Reference proteome</keyword>
<gene>
    <name evidence="3" type="ORF">HMPREF1544_02964</name>
</gene>
<dbReference type="Gene3D" id="3.40.50.300">
    <property type="entry name" value="P-loop containing nucleotide triphosphate hydrolases"/>
    <property type="match status" value="1"/>
</dbReference>
<dbReference type="AlphaFoldDB" id="S2K4K2"/>
<feature type="domain" description="N-terminal Ras-GEF" evidence="2">
    <location>
        <begin position="253"/>
        <end position="385"/>
    </location>
</feature>
<protein>
    <recommendedName>
        <fullName evidence="2">N-terminal Ras-GEF domain-containing protein</fullName>
    </recommendedName>
</protein>
<dbReference type="Pfam" id="PF00071">
    <property type="entry name" value="Ras"/>
    <property type="match status" value="1"/>
</dbReference>
<dbReference type="VEuPathDB" id="FungiDB:HMPREF1544_02964"/>
<dbReference type="InParanoid" id="S2K4K2"/>
<dbReference type="InterPro" id="IPR027417">
    <property type="entry name" value="P-loop_NTPase"/>
</dbReference>
<sequence length="547" mass="61771">MWLSRKISSIIKYKTSIASFHHKKKEEHISFVLGVTSGSRNTGKSTLIKTLALDEITDESHVIRSNHNRDGKLYRLKNNDQFIIQIIEYSGVPSMKLSSLDGMFICYDVTNRDSMDVLPDITNTFIANQVPCLLIGLKSDLTVLRTVDPQLGHLIGNLFGVQAIEVDNFTLAGTQLLQQYFIQFIYSDRKVLLNNQQQGNTTPTTTSTITATAKKDHVKPDCSTLETYASKPTIPIVTISPPAASSLTPLSSTKPNTDEESIETIIDQLLNTHQDENGIIIFLTVFRKFMKPSQLAKILIQRFEFDLINQEYHFKSTTTTEKFILPTTRQERIRSFLCIWLSHYWGDFKSSATRRMMLDFLDGVSRYPELKPICDVLLPLAMRDPAIRDKDASWGMVDQQSTKSNKKDSGYCESFEWLDAQLTAEEENHQSKSLKRAASTNSHIPVAFKSIVSTLNKRNSTPVSVLIQQQQQQQQQQQLKRNTEAATRTRNVDTPAIFGGGIIPIQYEPFATSGGFLTYASLRWKPTYVEAARAAAGLWLISRINNI</sequence>
<dbReference type="SMART" id="SM00229">
    <property type="entry name" value="RasGEFN"/>
    <property type="match status" value="1"/>
</dbReference>
<evidence type="ECO:0000259" key="2">
    <source>
        <dbReference type="PROSITE" id="PS50212"/>
    </source>
</evidence>
<proteinExistence type="predicted"/>
<evidence type="ECO:0000256" key="1">
    <source>
        <dbReference type="PROSITE-ProRule" id="PRU00135"/>
    </source>
</evidence>
<dbReference type="CDD" id="cd06224">
    <property type="entry name" value="REM"/>
    <property type="match status" value="1"/>
</dbReference>